<organism evidence="2 3">
    <name type="scientific">Thiocapsa roseopersicina</name>
    <dbReference type="NCBI Taxonomy" id="1058"/>
    <lineage>
        <taxon>Bacteria</taxon>
        <taxon>Pseudomonadati</taxon>
        <taxon>Pseudomonadota</taxon>
        <taxon>Gammaproteobacteria</taxon>
        <taxon>Chromatiales</taxon>
        <taxon>Chromatiaceae</taxon>
        <taxon>Thiocapsa</taxon>
    </lineage>
</organism>
<evidence type="ECO:0000313" key="2">
    <source>
        <dbReference type="EMBL" id="SDX52634.1"/>
    </source>
</evidence>
<dbReference type="AlphaFoldDB" id="A0A1H3CGB6"/>
<dbReference type="EMBL" id="FNNZ01000033">
    <property type="protein sequence ID" value="SDX52634.1"/>
    <property type="molecule type" value="Genomic_DNA"/>
</dbReference>
<evidence type="ECO:0000256" key="1">
    <source>
        <dbReference type="SAM" id="MobiDB-lite"/>
    </source>
</evidence>
<name>A0A1H3CGB6_THIRO</name>
<sequence length="63" mass="7062">MVRADPGDHFDGVGWSVLAMPESGLVENDYRMWREQVLATEPFDSGTGDNRNQVLSPRVADRI</sequence>
<protein>
    <submittedName>
        <fullName evidence="2">Uncharacterized protein</fullName>
    </submittedName>
</protein>
<evidence type="ECO:0000313" key="3">
    <source>
        <dbReference type="Proteomes" id="UP000198816"/>
    </source>
</evidence>
<dbReference type="STRING" id="1058.SAMN05421783_13336"/>
<keyword evidence="3" id="KW-1185">Reference proteome</keyword>
<dbReference type="Proteomes" id="UP000198816">
    <property type="component" value="Unassembled WGS sequence"/>
</dbReference>
<accession>A0A1H3CGB6</accession>
<feature type="region of interest" description="Disordered" evidence="1">
    <location>
        <begin position="42"/>
        <end position="63"/>
    </location>
</feature>
<reference evidence="3" key="1">
    <citation type="submission" date="2016-10" db="EMBL/GenBank/DDBJ databases">
        <authorList>
            <person name="Varghese N."/>
            <person name="Submissions S."/>
        </authorList>
    </citation>
    <scope>NUCLEOTIDE SEQUENCE [LARGE SCALE GENOMIC DNA]</scope>
    <source>
        <strain evidence="3">DSM 217</strain>
    </source>
</reference>
<gene>
    <name evidence="2" type="ORF">SAMN05421783_13336</name>
</gene>
<proteinExistence type="predicted"/>